<dbReference type="SMART" id="SM00849">
    <property type="entry name" value="Lactamase_B"/>
    <property type="match status" value="1"/>
</dbReference>
<name>A0A2G8SA64_9APHY</name>
<protein>
    <recommendedName>
        <fullName evidence="5">Metallo-beta-lactamase domain-containing protein</fullName>
    </recommendedName>
</protein>
<dbReference type="InterPro" id="IPR036866">
    <property type="entry name" value="RibonucZ/Hydroxyglut_hydro"/>
</dbReference>
<evidence type="ECO:0000259" key="5">
    <source>
        <dbReference type="SMART" id="SM00849"/>
    </source>
</evidence>
<dbReference type="GO" id="GO:0016787">
    <property type="term" value="F:hydrolase activity"/>
    <property type="evidence" value="ECO:0007669"/>
    <property type="project" value="UniProtKB-KW"/>
</dbReference>
<evidence type="ECO:0000256" key="2">
    <source>
        <dbReference type="ARBA" id="ARBA00022723"/>
    </source>
</evidence>
<sequence length="346" mass="38146">MEVFETLPSVARLSKTVTRVLGQNPGNFTLQGTNTYLLGERNPYILVDTGEGREEYIPYLQEALTDTTHEHDPAEPHISDVILTHRHHDHTEGLPSVLALLRKLWDTQQPAPTTPYRPPRIHKIPLPSPDPRFTALIDRLEPGSYTPTASGTAVHDLSDASTLPITLISRSPDTDHAAVRVLHTPGHTDDSLCLYYPPDRALFTADTVLGHGTSVFEDLGTYMASLRKMIAFATPAAGSDGASGEPPLYQTVYPGHGPVVAEGLAKVTTYLKHRVEREEQVLRVLEQDLDGFDAGWTTEKIVAIIYAKYPKELWGPAAHSVELHLKKLVADGVVEQNGSVWELKDH</sequence>
<dbReference type="Pfam" id="PF17778">
    <property type="entry name" value="WHD_BLACT"/>
    <property type="match status" value="1"/>
</dbReference>
<dbReference type="InterPro" id="IPR041516">
    <property type="entry name" value="LACTB2_WH"/>
</dbReference>
<dbReference type="PANTHER" id="PTHR23131">
    <property type="entry name" value="ENDORIBONUCLEASE LACTB2"/>
    <property type="match status" value="1"/>
</dbReference>
<accession>A0A2G8SA64</accession>
<feature type="domain" description="Metallo-beta-lactamase" evidence="5">
    <location>
        <begin position="32"/>
        <end position="256"/>
    </location>
</feature>
<dbReference type="Pfam" id="PF00753">
    <property type="entry name" value="Lactamase_B"/>
    <property type="match status" value="2"/>
</dbReference>
<dbReference type="InterPro" id="IPR050662">
    <property type="entry name" value="Sec-metab_biosynth-thioest"/>
</dbReference>
<dbReference type="EMBL" id="AYKW01000014">
    <property type="protein sequence ID" value="PIL30656.1"/>
    <property type="molecule type" value="Genomic_DNA"/>
</dbReference>
<dbReference type="GO" id="GO:0046872">
    <property type="term" value="F:metal ion binding"/>
    <property type="evidence" value="ECO:0007669"/>
    <property type="project" value="UniProtKB-KW"/>
</dbReference>
<keyword evidence="2" id="KW-0479">Metal-binding</keyword>
<organism evidence="6 7">
    <name type="scientific">Ganoderma sinense ZZ0214-1</name>
    <dbReference type="NCBI Taxonomy" id="1077348"/>
    <lineage>
        <taxon>Eukaryota</taxon>
        <taxon>Fungi</taxon>
        <taxon>Dikarya</taxon>
        <taxon>Basidiomycota</taxon>
        <taxon>Agaricomycotina</taxon>
        <taxon>Agaricomycetes</taxon>
        <taxon>Polyporales</taxon>
        <taxon>Polyporaceae</taxon>
        <taxon>Ganoderma</taxon>
    </lineage>
</organism>
<dbReference type="Proteomes" id="UP000230002">
    <property type="component" value="Unassembled WGS sequence"/>
</dbReference>
<proteinExistence type="inferred from homology"/>
<evidence type="ECO:0000256" key="4">
    <source>
        <dbReference type="ARBA" id="ARBA00022833"/>
    </source>
</evidence>
<dbReference type="OrthoDB" id="17458at2759"/>
<keyword evidence="7" id="KW-1185">Reference proteome</keyword>
<dbReference type="Gene3D" id="1.10.10.10">
    <property type="entry name" value="Winged helix-like DNA-binding domain superfamily/Winged helix DNA-binding domain"/>
    <property type="match status" value="1"/>
</dbReference>
<dbReference type="CDD" id="cd07722">
    <property type="entry name" value="LACTB2-like_MBL-fold"/>
    <property type="match status" value="1"/>
</dbReference>
<dbReference type="InterPro" id="IPR036388">
    <property type="entry name" value="WH-like_DNA-bd_sf"/>
</dbReference>
<keyword evidence="3" id="KW-0378">Hydrolase</keyword>
<evidence type="ECO:0000256" key="1">
    <source>
        <dbReference type="ARBA" id="ARBA00006759"/>
    </source>
</evidence>
<dbReference type="PANTHER" id="PTHR23131:SF0">
    <property type="entry name" value="ENDORIBONUCLEASE LACTB2"/>
    <property type="match status" value="1"/>
</dbReference>
<comment type="similarity">
    <text evidence="1">Belongs to the metallo-beta-lactamase superfamily. Glyoxalase II family.</text>
</comment>
<evidence type="ECO:0000256" key="3">
    <source>
        <dbReference type="ARBA" id="ARBA00022801"/>
    </source>
</evidence>
<dbReference type="Gene3D" id="3.60.15.10">
    <property type="entry name" value="Ribonuclease Z/Hydroxyacylglutathione hydrolase-like"/>
    <property type="match status" value="1"/>
</dbReference>
<keyword evidence="4" id="KW-0862">Zinc</keyword>
<dbReference type="InterPro" id="IPR001279">
    <property type="entry name" value="Metallo-B-lactamas"/>
</dbReference>
<dbReference type="SUPFAM" id="SSF56281">
    <property type="entry name" value="Metallo-hydrolase/oxidoreductase"/>
    <property type="match status" value="1"/>
</dbReference>
<dbReference type="InterPro" id="IPR047921">
    <property type="entry name" value="LACTB2-like_MBL-fold"/>
</dbReference>
<dbReference type="AlphaFoldDB" id="A0A2G8SA64"/>
<comment type="caution">
    <text evidence="6">The sequence shown here is derived from an EMBL/GenBank/DDBJ whole genome shotgun (WGS) entry which is preliminary data.</text>
</comment>
<dbReference type="STRING" id="1077348.A0A2G8SA64"/>
<evidence type="ECO:0000313" key="6">
    <source>
        <dbReference type="EMBL" id="PIL30656.1"/>
    </source>
</evidence>
<reference evidence="6 7" key="1">
    <citation type="journal article" date="2015" name="Sci. Rep.">
        <title>Chromosome-level genome map provides insights into diverse defense mechanisms in the medicinal fungus Ganoderma sinense.</title>
        <authorList>
            <person name="Zhu Y."/>
            <person name="Xu J."/>
            <person name="Sun C."/>
            <person name="Zhou S."/>
            <person name="Xu H."/>
            <person name="Nelson D.R."/>
            <person name="Qian J."/>
            <person name="Song J."/>
            <person name="Luo H."/>
            <person name="Xiang L."/>
            <person name="Li Y."/>
            <person name="Xu Z."/>
            <person name="Ji A."/>
            <person name="Wang L."/>
            <person name="Lu S."/>
            <person name="Hayward A."/>
            <person name="Sun W."/>
            <person name="Li X."/>
            <person name="Schwartz D.C."/>
            <person name="Wang Y."/>
            <person name="Chen S."/>
        </authorList>
    </citation>
    <scope>NUCLEOTIDE SEQUENCE [LARGE SCALE GENOMIC DNA]</scope>
    <source>
        <strain evidence="6 7">ZZ0214-1</strain>
    </source>
</reference>
<gene>
    <name evidence="6" type="ORF">GSI_07358</name>
</gene>
<evidence type="ECO:0000313" key="7">
    <source>
        <dbReference type="Proteomes" id="UP000230002"/>
    </source>
</evidence>
<dbReference type="GO" id="GO:0044550">
    <property type="term" value="P:secondary metabolite biosynthetic process"/>
    <property type="evidence" value="ECO:0007669"/>
    <property type="project" value="TreeGrafter"/>
</dbReference>